<evidence type="ECO:0000313" key="2">
    <source>
        <dbReference type="Proteomes" id="UP000246005"/>
    </source>
</evidence>
<dbReference type="EMBL" id="QGHB01000016">
    <property type="protein sequence ID" value="PWK81706.1"/>
    <property type="molecule type" value="Genomic_DNA"/>
</dbReference>
<organism evidence="1 2">
    <name type="scientific">Lentzea atacamensis</name>
    <dbReference type="NCBI Taxonomy" id="531938"/>
    <lineage>
        <taxon>Bacteria</taxon>
        <taxon>Bacillati</taxon>
        <taxon>Actinomycetota</taxon>
        <taxon>Actinomycetes</taxon>
        <taxon>Pseudonocardiales</taxon>
        <taxon>Pseudonocardiaceae</taxon>
        <taxon>Lentzea</taxon>
    </lineage>
</organism>
<protein>
    <submittedName>
        <fullName evidence="1">Uncharacterized protein</fullName>
    </submittedName>
</protein>
<proteinExistence type="predicted"/>
<dbReference type="RefSeq" id="WP_146231837.1">
    <property type="nucleotide sequence ID" value="NZ_QGHB01000016.1"/>
</dbReference>
<comment type="caution">
    <text evidence="1">The sequence shown here is derived from an EMBL/GenBank/DDBJ whole genome shotgun (WGS) entry which is preliminary data.</text>
</comment>
<dbReference type="AlphaFoldDB" id="A0A316HKE0"/>
<dbReference type="Proteomes" id="UP000246005">
    <property type="component" value="Unassembled WGS sequence"/>
</dbReference>
<reference evidence="1 2" key="1">
    <citation type="submission" date="2018-05" db="EMBL/GenBank/DDBJ databases">
        <title>Genomic Encyclopedia of Type Strains, Phase IV (KMG-IV): sequencing the most valuable type-strain genomes for metagenomic binning, comparative biology and taxonomic classification.</title>
        <authorList>
            <person name="Goeker M."/>
        </authorList>
    </citation>
    <scope>NUCLEOTIDE SEQUENCE [LARGE SCALE GENOMIC DNA]</scope>
    <source>
        <strain evidence="1 2">DSM 45480</strain>
    </source>
</reference>
<accession>A0A316HKE0</accession>
<gene>
    <name evidence="1" type="ORF">C8D88_116118</name>
</gene>
<evidence type="ECO:0000313" key="1">
    <source>
        <dbReference type="EMBL" id="PWK81706.1"/>
    </source>
</evidence>
<sequence>MDHQLKGVTVGQFRATLLQAVDRIDVVRPEALREPVSLWLRAVEAEAQQWRHLLGRPVVSAWNAALAILSEA</sequence>
<name>A0A316HKE0_9PSEU</name>